<evidence type="ECO:0000313" key="1">
    <source>
        <dbReference type="EMBL" id="CAK9003057.1"/>
    </source>
</evidence>
<gene>
    <name evidence="1" type="ORF">SCF082_LOCUS7582</name>
</gene>
<evidence type="ECO:0000313" key="2">
    <source>
        <dbReference type="Proteomes" id="UP001642464"/>
    </source>
</evidence>
<dbReference type="Gene3D" id="2.70.98.70">
    <property type="match status" value="1"/>
</dbReference>
<protein>
    <submittedName>
        <fullName evidence="1">Uncharacterized protein</fullName>
    </submittedName>
</protein>
<comment type="caution">
    <text evidence="1">The sequence shown here is derived from an EMBL/GenBank/DDBJ whole genome shotgun (WGS) entry which is preliminary data.</text>
</comment>
<accession>A0ABP0INL4</accession>
<keyword evidence="2" id="KW-1185">Reference proteome</keyword>
<organism evidence="1 2">
    <name type="scientific">Durusdinium trenchii</name>
    <dbReference type="NCBI Taxonomy" id="1381693"/>
    <lineage>
        <taxon>Eukaryota</taxon>
        <taxon>Sar</taxon>
        <taxon>Alveolata</taxon>
        <taxon>Dinophyceae</taxon>
        <taxon>Suessiales</taxon>
        <taxon>Symbiodiniaceae</taxon>
        <taxon>Durusdinium</taxon>
    </lineage>
</organism>
<reference evidence="1 2" key="1">
    <citation type="submission" date="2024-02" db="EMBL/GenBank/DDBJ databases">
        <authorList>
            <person name="Chen Y."/>
            <person name="Shah S."/>
            <person name="Dougan E. K."/>
            <person name="Thang M."/>
            <person name="Chan C."/>
        </authorList>
    </citation>
    <scope>NUCLEOTIDE SEQUENCE [LARGE SCALE GENOMIC DNA]</scope>
</reference>
<dbReference type="Proteomes" id="UP001642464">
    <property type="component" value="Unassembled WGS sequence"/>
</dbReference>
<dbReference type="EMBL" id="CAXAMM010004269">
    <property type="protein sequence ID" value="CAK9003057.1"/>
    <property type="molecule type" value="Genomic_DNA"/>
</dbReference>
<sequence length="665" mass="73340">MIVNAELIYRQPLQVTEEPPQIHPRLYGSNDHWLSHRAQPFYLTPCSVGERNVGWFRAAGVADVKAHFEISARGFQYCYEAAKDGGDIAGYGPAKSYLEFEASRDSTPSYTNGLKVLHLVRRLWACAESNSGSYASCEYNEKTETERVARSLVAVDLHRLWNGNNWTPNLCIAVMAWLISFWHEEPETAYEVLARINDILWLHRDMFTSDGGYASMRIPLLPPGTVFPCFGSGISEICIQVEPSLADNIPYSFLALQARPNSHSHSEVDFGTFTWSAWGARLISEYGYGTIATAIGEWDLRRYEYIDNNPAGHNTVVVREAFKDGEEINFSQLHRAVGELSLASTNVDKSQSVPYGALRADGWMDITIRYACSAADGSFLLVDVLQVKRNRTALSLYGAQYGGPNFDEAQPSARLHLEEYFHIDTSSALAEDLQEMDFDRDSGPGAYKWCSHVDPILLGSTSVVLYPRRGLGSYRPGDGLGLVSGFSTSGGQFIYDGLVDRWFRKNWLKKRRFRFVGDSAVGPEGDARVFVLSPSPSPNRSAIPVVDLGLCLLELGCRSSSAIQCPESRLRWAVVALGKLHSWKTVGTCNASVSFAILDTAAVSSLQENLQDAVANVAFAVQSRVSLLVIPGCFAMWAGISCECAVSDITAGQSRTLNKGTCFDP</sequence>
<name>A0ABP0INL4_9DINO</name>
<proteinExistence type="predicted"/>